<name>A0A0N5D3X2_THECL</name>
<protein>
    <submittedName>
        <fullName evidence="3">SAP domain-containing protein</fullName>
    </submittedName>
</protein>
<accession>A0A0N5D3X2</accession>
<evidence type="ECO:0000313" key="3">
    <source>
        <dbReference type="WBParaSite" id="TCLT_0000764501-mRNA-1"/>
    </source>
</evidence>
<reference evidence="1 2" key="2">
    <citation type="submission" date="2018-11" db="EMBL/GenBank/DDBJ databases">
        <authorList>
            <consortium name="Pathogen Informatics"/>
        </authorList>
    </citation>
    <scope>NUCLEOTIDE SEQUENCE [LARGE SCALE GENOMIC DNA]</scope>
</reference>
<evidence type="ECO:0000313" key="2">
    <source>
        <dbReference type="Proteomes" id="UP000276776"/>
    </source>
</evidence>
<dbReference type="AlphaFoldDB" id="A0A0N5D3X2"/>
<gene>
    <name evidence="1" type="ORF">TCLT_LOCUS7634</name>
</gene>
<dbReference type="Proteomes" id="UP000276776">
    <property type="component" value="Unassembled WGS sequence"/>
</dbReference>
<evidence type="ECO:0000313" key="1">
    <source>
        <dbReference type="EMBL" id="VDN05111.1"/>
    </source>
</evidence>
<reference evidence="3" key="1">
    <citation type="submission" date="2017-02" db="UniProtKB">
        <authorList>
            <consortium name="WormBaseParasite"/>
        </authorList>
    </citation>
    <scope>IDENTIFICATION</scope>
</reference>
<dbReference type="OrthoDB" id="5884749at2759"/>
<organism evidence="3">
    <name type="scientific">Thelazia callipaeda</name>
    <name type="common">Oriental eyeworm</name>
    <name type="synonym">Parasitic nematode</name>
    <dbReference type="NCBI Taxonomy" id="103827"/>
    <lineage>
        <taxon>Eukaryota</taxon>
        <taxon>Metazoa</taxon>
        <taxon>Ecdysozoa</taxon>
        <taxon>Nematoda</taxon>
        <taxon>Chromadorea</taxon>
        <taxon>Rhabditida</taxon>
        <taxon>Spirurina</taxon>
        <taxon>Spiruromorpha</taxon>
        <taxon>Thelazioidea</taxon>
        <taxon>Thelaziidae</taxon>
        <taxon>Thelazia</taxon>
    </lineage>
</organism>
<sequence>MIDVSDAREYNRRYDKQNIYNLLNEQENEFEYKLKKQESNQKQTNISSVQSFRNATTTSKISDQMITKSLETKDSIITQKPSAITSINAISSTIKSTQPISQQQLSKAVNMKKQIELSQSTTATPVKNLKNNRESIGLVAYGIYRSRPYYTPLERRFRTQNGYDDGYLIKIFQDYDYVILTQLLDTNSFDPWSIRAPSGSNVVIMNEKYLNGGTGGIQLISIDKLRTLLRNRHLHNRKAEYIVEEMRLLNDYPTKKFPIRS</sequence>
<dbReference type="WBParaSite" id="TCLT_0000764501-mRNA-1">
    <property type="protein sequence ID" value="TCLT_0000764501-mRNA-1"/>
    <property type="gene ID" value="TCLT_0000764501"/>
</dbReference>
<dbReference type="EMBL" id="UYYF01004530">
    <property type="protein sequence ID" value="VDN05111.1"/>
    <property type="molecule type" value="Genomic_DNA"/>
</dbReference>
<keyword evidence="2" id="KW-1185">Reference proteome</keyword>
<proteinExistence type="predicted"/>